<dbReference type="EMBL" id="JNFF01000107">
    <property type="protein sequence ID" value="KEQ28768.1"/>
    <property type="molecule type" value="Genomic_DNA"/>
</dbReference>
<dbReference type="GO" id="GO:0016747">
    <property type="term" value="F:acyltransferase activity, transferring groups other than amino-acyl groups"/>
    <property type="evidence" value="ECO:0007669"/>
    <property type="project" value="InterPro"/>
</dbReference>
<dbReference type="Gene3D" id="3.40.630.30">
    <property type="match status" value="1"/>
</dbReference>
<organism evidence="4 5">
    <name type="scientific">Pedobacter antarcticus 4BY</name>
    <dbReference type="NCBI Taxonomy" id="1358423"/>
    <lineage>
        <taxon>Bacteria</taxon>
        <taxon>Pseudomonadati</taxon>
        <taxon>Bacteroidota</taxon>
        <taxon>Sphingobacteriia</taxon>
        <taxon>Sphingobacteriales</taxon>
        <taxon>Sphingobacteriaceae</taxon>
        <taxon>Pedobacter</taxon>
    </lineage>
</organism>
<sequence length="168" mass="19839">MEILKSTPENIDEIFSVYDAATQYQKTVNNKNWKGFERERVLQEIEEGRHYVILEGETIACTFLIKEEDRAIWKEKDADPAIYIHRIATNPIFRGGGYVKKIVEWAKEYCKQHQKDYIRIDTMSGNERLNKYYTSCGFTFLGVTDVEWSPELPEHYRNISLSIFEIKL</sequence>
<dbReference type="PANTHER" id="PTHR43420:SF44">
    <property type="entry name" value="ACETYLTRANSFERASE YPEA"/>
    <property type="match status" value="1"/>
</dbReference>
<proteinExistence type="predicted"/>
<comment type="caution">
    <text evidence="4">The sequence shown here is derived from an EMBL/GenBank/DDBJ whole genome shotgun (WGS) entry which is preliminary data.</text>
</comment>
<dbReference type="InterPro" id="IPR016181">
    <property type="entry name" value="Acyl_CoA_acyltransferase"/>
</dbReference>
<dbReference type="CDD" id="cd04301">
    <property type="entry name" value="NAT_SF"/>
    <property type="match status" value="1"/>
</dbReference>
<dbReference type="Pfam" id="PF00583">
    <property type="entry name" value="Acetyltransf_1"/>
    <property type="match status" value="1"/>
</dbReference>
<protein>
    <submittedName>
        <fullName evidence="4">GNAT family acetyltransferase</fullName>
    </submittedName>
</protein>
<feature type="domain" description="N-acetyltransferase" evidence="3">
    <location>
        <begin position="1"/>
        <end position="168"/>
    </location>
</feature>
<dbReference type="InterPro" id="IPR050680">
    <property type="entry name" value="YpeA/RimI_acetyltransf"/>
</dbReference>
<keyword evidence="1 4" id="KW-0808">Transferase</keyword>
<dbReference type="OrthoDB" id="758560at2"/>
<evidence type="ECO:0000259" key="3">
    <source>
        <dbReference type="PROSITE" id="PS51186"/>
    </source>
</evidence>
<keyword evidence="5" id="KW-1185">Reference proteome</keyword>
<evidence type="ECO:0000256" key="2">
    <source>
        <dbReference type="ARBA" id="ARBA00023315"/>
    </source>
</evidence>
<name>A0A081PDJ5_9SPHI</name>
<dbReference type="RefSeq" id="WP_037443519.1">
    <property type="nucleotide sequence ID" value="NZ_JNFF01000107.1"/>
</dbReference>
<evidence type="ECO:0000313" key="4">
    <source>
        <dbReference type="EMBL" id="KEQ28768.1"/>
    </source>
</evidence>
<reference evidence="4 5" key="1">
    <citation type="journal article" date="1992" name="Int. J. Syst. Bacteriol.">
        <title>Sphingobacterium antarcticus sp. nov. a Psychrotrophic Bacterium from the Soils of Schirmacher Oasis, Antarctica.</title>
        <authorList>
            <person name="Shivaji S."/>
            <person name="Ray M.K."/>
            <person name="Rao N.S."/>
            <person name="Saiserr L."/>
            <person name="Jagannadham M.V."/>
            <person name="Kumar G.S."/>
            <person name="Reddy G."/>
            <person name="Bhargava P.M."/>
        </authorList>
    </citation>
    <scope>NUCLEOTIDE SEQUENCE [LARGE SCALE GENOMIC DNA]</scope>
    <source>
        <strain evidence="4 5">4BY</strain>
    </source>
</reference>
<evidence type="ECO:0000256" key="1">
    <source>
        <dbReference type="ARBA" id="ARBA00022679"/>
    </source>
</evidence>
<gene>
    <name evidence="4" type="ORF">N180_18240</name>
</gene>
<dbReference type="Proteomes" id="UP000028007">
    <property type="component" value="Unassembled WGS sequence"/>
</dbReference>
<dbReference type="InterPro" id="IPR000182">
    <property type="entry name" value="GNAT_dom"/>
</dbReference>
<keyword evidence="2" id="KW-0012">Acyltransferase</keyword>
<dbReference type="SUPFAM" id="SSF55729">
    <property type="entry name" value="Acyl-CoA N-acyltransferases (Nat)"/>
    <property type="match status" value="1"/>
</dbReference>
<accession>A0A081PDJ5</accession>
<dbReference type="eggNOG" id="COG0456">
    <property type="taxonomic scope" value="Bacteria"/>
</dbReference>
<evidence type="ECO:0000313" key="5">
    <source>
        <dbReference type="Proteomes" id="UP000028007"/>
    </source>
</evidence>
<dbReference type="PROSITE" id="PS51186">
    <property type="entry name" value="GNAT"/>
    <property type="match status" value="1"/>
</dbReference>
<dbReference type="AlphaFoldDB" id="A0A081PDJ5"/>
<dbReference type="PANTHER" id="PTHR43420">
    <property type="entry name" value="ACETYLTRANSFERASE"/>
    <property type="match status" value="1"/>
</dbReference>